<evidence type="ECO:0000313" key="4">
    <source>
        <dbReference type="Proteomes" id="UP001212841"/>
    </source>
</evidence>
<dbReference type="InterPro" id="IPR058935">
    <property type="entry name" value="At4g15545-like_C"/>
</dbReference>
<feature type="domain" description="At4g15545-like C-terminal" evidence="2">
    <location>
        <begin position="51"/>
        <end position="115"/>
    </location>
</feature>
<organism evidence="3 4">
    <name type="scientific">Rhizophlyctis rosea</name>
    <dbReference type="NCBI Taxonomy" id="64517"/>
    <lineage>
        <taxon>Eukaryota</taxon>
        <taxon>Fungi</taxon>
        <taxon>Fungi incertae sedis</taxon>
        <taxon>Chytridiomycota</taxon>
        <taxon>Chytridiomycota incertae sedis</taxon>
        <taxon>Chytridiomycetes</taxon>
        <taxon>Rhizophlyctidales</taxon>
        <taxon>Rhizophlyctidaceae</taxon>
        <taxon>Rhizophlyctis</taxon>
    </lineage>
</organism>
<dbReference type="Proteomes" id="UP001212841">
    <property type="component" value="Unassembled WGS sequence"/>
</dbReference>
<dbReference type="EMBL" id="JADGJD010001181">
    <property type="protein sequence ID" value="KAJ3046359.1"/>
    <property type="molecule type" value="Genomic_DNA"/>
</dbReference>
<dbReference type="InterPro" id="IPR058936">
    <property type="entry name" value="At4g15545-like"/>
</dbReference>
<gene>
    <name evidence="3" type="ORF">HK097_000938</name>
</gene>
<reference evidence="3" key="1">
    <citation type="submission" date="2020-05" db="EMBL/GenBank/DDBJ databases">
        <title>Phylogenomic resolution of chytrid fungi.</title>
        <authorList>
            <person name="Stajich J.E."/>
            <person name="Amses K."/>
            <person name="Simmons R."/>
            <person name="Seto K."/>
            <person name="Myers J."/>
            <person name="Bonds A."/>
            <person name="Quandt C.A."/>
            <person name="Barry K."/>
            <person name="Liu P."/>
            <person name="Grigoriev I."/>
            <person name="Longcore J.E."/>
            <person name="James T.Y."/>
        </authorList>
    </citation>
    <scope>NUCLEOTIDE SEQUENCE</scope>
    <source>
        <strain evidence="3">JEL0318</strain>
    </source>
</reference>
<evidence type="ECO:0000256" key="1">
    <source>
        <dbReference type="SAM" id="MobiDB-lite"/>
    </source>
</evidence>
<sequence>ERSRERGGERDVSAVIGGAGSTSGSDVGSPVFVPGEQQGQGGGGAGAQAQPIDGREFFKKARGRLSYDEFTTLLWNVKAYNAREQSRHRTLDNLSDLLNDRHRDLYDQFERLLMR</sequence>
<dbReference type="Pfam" id="PF25972">
    <property type="entry name" value="At4g15545_C"/>
    <property type="match status" value="1"/>
</dbReference>
<dbReference type="PANTHER" id="PTHR47383">
    <property type="entry name" value="OS03G0659800 PROTEIN"/>
    <property type="match status" value="1"/>
</dbReference>
<dbReference type="PANTHER" id="PTHR47383:SF8">
    <property type="entry name" value="OS01G0768300 PROTEIN"/>
    <property type="match status" value="1"/>
</dbReference>
<evidence type="ECO:0000313" key="3">
    <source>
        <dbReference type="EMBL" id="KAJ3046359.1"/>
    </source>
</evidence>
<name>A0AAD5X1N7_9FUNG</name>
<protein>
    <recommendedName>
        <fullName evidence="2">At4g15545-like C-terminal domain-containing protein</fullName>
    </recommendedName>
</protein>
<dbReference type="AlphaFoldDB" id="A0AAD5X1N7"/>
<accession>A0AAD5X1N7</accession>
<evidence type="ECO:0000259" key="2">
    <source>
        <dbReference type="Pfam" id="PF25972"/>
    </source>
</evidence>
<feature type="region of interest" description="Disordered" evidence="1">
    <location>
        <begin position="1"/>
        <end position="52"/>
    </location>
</feature>
<feature type="compositionally biased region" description="Basic and acidic residues" evidence="1">
    <location>
        <begin position="1"/>
        <end position="12"/>
    </location>
</feature>
<proteinExistence type="predicted"/>
<keyword evidence="4" id="KW-1185">Reference proteome</keyword>
<feature type="non-terminal residue" evidence="3">
    <location>
        <position position="1"/>
    </location>
</feature>
<comment type="caution">
    <text evidence="3">The sequence shown here is derived from an EMBL/GenBank/DDBJ whole genome shotgun (WGS) entry which is preliminary data.</text>
</comment>